<evidence type="ECO:0000256" key="4">
    <source>
        <dbReference type="ARBA" id="ARBA00018091"/>
    </source>
</evidence>
<organismHost>
    <name type="scientific">Eutrema japonicum</name>
    <name type="common">Wasabi plant</name>
    <name type="synonym">Eutrema wasabi</name>
    <dbReference type="NCBI Taxonomy" id="75806"/>
</organismHost>
<organismHost>
    <name type="scientific">Plantago major</name>
    <name type="common">Common plantain</name>
    <dbReference type="NCBI Taxonomy" id="29818"/>
</organismHost>
<dbReference type="Gene3D" id="1.20.120.70">
    <property type="entry name" value="Tobacco mosaic virus-like, coat protein"/>
    <property type="match status" value="1"/>
</dbReference>
<evidence type="ECO:0000256" key="3">
    <source>
        <dbReference type="ARBA" id="ARBA00005281"/>
    </source>
</evidence>
<dbReference type="Pfam" id="PF00721">
    <property type="entry name" value="TMV_coat"/>
    <property type="match status" value="1"/>
</dbReference>
<dbReference type="InterPro" id="IPR001337">
    <property type="entry name" value="TMV-like_coat"/>
</dbReference>
<evidence type="ECO:0000256" key="1">
    <source>
        <dbReference type="ARBA" id="ARBA00003662"/>
    </source>
</evidence>
<dbReference type="SUPFAM" id="SSF47195">
    <property type="entry name" value="TMV-like viral coat proteins"/>
    <property type="match status" value="1"/>
</dbReference>
<comment type="subcellular location">
    <subcellularLocation>
        <location evidence="2">Virion</location>
    </subcellularLocation>
</comment>
<keyword evidence="5" id="KW-1139">Helical capsid protein</keyword>
<dbReference type="EMBL" id="AM040973">
    <property type="protein sequence ID" value="CAJ13878.1"/>
    <property type="molecule type" value="Genomic_RNA"/>
</dbReference>
<evidence type="ECO:0000256" key="7">
    <source>
        <dbReference type="ARBA" id="ARBA00022844"/>
    </source>
</evidence>
<reference evidence="9" key="1">
    <citation type="journal article" date="2006" name="Arch. Virol.">
        <title>The phylogenetic structure of the cluster of tobamovirus species serologically related to ribgrass mosaic virus (RMV) and the sequence of streptocarpus flower break virus (SFBV).</title>
        <authorList>
            <person name="Heinze C."/>
            <person name="Lesemann D.E."/>
            <person name="Ilmberger N."/>
            <person name="Willingmann P."/>
            <person name="Adam G."/>
        </authorList>
    </citation>
    <scope>NUCLEOTIDE SEQUENCE</scope>
    <source>
        <strain evidence="9">R22</strain>
    </source>
</reference>
<organismHost>
    <name type="scientific">Silene latifolia subsp. alba</name>
    <name type="common">White campion</name>
    <name type="synonym">Lychnis alba</name>
    <dbReference type="NCBI Taxonomy" id="52853"/>
</organismHost>
<evidence type="ECO:0000313" key="9">
    <source>
        <dbReference type="EMBL" id="CAJ13878.1"/>
    </source>
</evidence>
<organismHost>
    <name type="scientific">Plantago lanceolata</name>
    <name type="common">English plantain</name>
    <name type="synonym">Ribwort plantain</name>
    <dbReference type="NCBI Taxonomy" id="39414"/>
</organismHost>
<organism evidence="9">
    <name type="scientific">Ribgrass mosaic virus</name>
    <name type="common">RMV</name>
    <dbReference type="NCBI Taxonomy" id="51680"/>
    <lineage>
        <taxon>Viruses</taxon>
        <taxon>Riboviria</taxon>
        <taxon>Orthornavirae</taxon>
        <taxon>Kitrinoviricota</taxon>
        <taxon>Alsuviricetes</taxon>
        <taxon>Martellivirales</taxon>
        <taxon>Virgaviridae</taxon>
        <taxon>Tobamovirus</taxon>
        <taxon>Tobamovirus plantagonis</taxon>
    </lineage>
</organism>
<evidence type="ECO:0000256" key="6">
    <source>
        <dbReference type="ARBA" id="ARBA00022561"/>
    </source>
</evidence>
<organismHost>
    <name type="scientific">Nicotiana tabacum</name>
    <name type="common">Common tobacco</name>
    <dbReference type="NCBI Taxonomy" id="4097"/>
</organismHost>
<sequence>MWFVSISIDRRSTPVLIRYILKKKMSYRITNPNQYQYFAAVWAEPISMLNQCVSALSQSYQTQAARDTVRQQFSNLLSAVVTPTQRFPETGSRVYVNSAVIKPLYEALMKSFDTRNRIIETEEESRPSASEVANATQRVDDATVSIRSQIQLLLSELSNGHGYMNRAEFEALLPWTTAAAT</sequence>
<evidence type="ECO:0000256" key="8">
    <source>
        <dbReference type="RuleBase" id="RU003967"/>
    </source>
</evidence>
<organismHost>
    <name type="scientific">Rorippa sylvestris</name>
    <name type="common">Creeping yellow-cress</name>
    <name type="synonym">Nasturtium sylvestre</name>
    <dbReference type="NCBI Taxonomy" id="65952"/>
</organismHost>
<accession>Q1XF24</accession>
<name>Q1XF24_RMV</name>
<gene>
    <name evidence="9" type="primary">CP</name>
</gene>
<dbReference type="GO" id="GO:0019029">
    <property type="term" value="C:helical viral capsid"/>
    <property type="evidence" value="ECO:0007669"/>
    <property type="project" value="UniProtKB-KW"/>
</dbReference>
<dbReference type="InterPro" id="IPR036417">
    <property type="entry name" value="TMV-like_coat_sf"/>
</dbReference>
<proteinExistence type="inferred from homology"/>
<dbReference type="GO" id="GO:0005198">
    <property type="term" value="F:structural molecule activity"/>
    <property type="evidence" value="ECO:0007669"/>
    <property type="project" value="InterPro"/>
</dbReference>
<organismHost>
    <name type="scientific">Sisymbrium loeselii</name>
    <dbReference type="NCBI Taxonomy" id="203579"/>
</organismHost>
<comment type="similarity">
    <text evidence="3 8">Belongs to the virgaviridae capsid protein family.</text>
</comment>
<evidence type="ECO:0000256" key="2">
    <source>
        <dbReference type="ARBA" id="ARBA00004328"/>
    </source>
</evidence>
<comment type="function">
    <text evidence="1">Capsid protein self-assembles to form rod-shaped virions about 18 nm in diameter with a central canal enclosing the viral genomic RNA.</text>
</comment>
<evidence type="ECO:0000256" key="5">
    <source>
        <dbReference type="ARBA" id="ARBA00022497"/>
    </source>
</evidence>
<organismHost>
    <name type="scientific">Digitalis lanata</name>
    <name type="common">Grecian foxglove</name>
    <dbReference type="NCBI Taxonomy" id="49450"/>
</organismHost>
<keyword evidence="7 8" id="KW-0946">Virion</keyword>
<protein>
    <recommendedName>
        <fullName evidence="4 8">Capsid protein</fullName>
    </recommendedName>
</protein>
<organismHost>
    <name type="scientific">Rorippa amphibia</name>
    <name type="common">Great yellow-cress</name>
    <name type="synonym">Nasturtium amphibium</name>
    <dbReference type="NCBI Taxonomy" id="65951"/>
</organismHost>
<keyword evidence="6 8" id="KW-0167">Capsid protein</keyword>